<dbReference type="AlphaFoldDB" id="A0A4D9E7Z5"/>
<evidence type="ECO:0000313" key="2">
    <source>
        <dbReference type="Proteomes" id="UP000297703"/>
    </source>
</evidence>
<sequence length="108" mass="12099">MSALYAKQYNTELDTTTLVVALLRRVPSSLFPLLLAPTKYLLLCVKGCPFRSATALFTPSNVVSFVPSVHTHAHTGYHCGLKVTPSCPEYYYTDPQKIPNKSFVKYRN</sequence>
<protein>
    <submittedName>
        <fullName evidence="1">Ras-related protein Rab-8A</fullName>
    </submittedName>
</protein>
<evidence type="ECO:0000313" key="1">
    <source>
        <dbReference type="EMBL" id="TFK07171.1"/>
    </source>
</evidence>
<accession>A0A4D9E7Z5</accession>
<proteinExistence type="predicted"/>
<name>A0A4D9E7Z5_9SAUR</name>
<dbReference type="EMBL" id="QXTE01000087">
    <property type="protein sequence ID" value="TFK07171.1"/>
    <property type="molecule type" value="Genomic_DNA"/>
</dbReference>
<keyword evidence="2" id="KW-1185">Reference proteome</keyword>
<organism evidence="1 2">
    <name type="scientific">Platysternon megacephalum</name>
    <name type="common">big-headed turtle</name>
    <dbReference type="NCBI Taxonomy" id="55544"/>
    <lineage>
        <taxon>Eukaryota</taxon>
        <taxon>Metazoa</taxon>
        <taxon>Chordata</taxon>
        <taxon>Craniata</taxon>
        <taxon>Vertebrata</taxon>
        <taxon>Euteleostomi</taxon>
        <taxon>Archelosauria</taxon>
        <taxon>Testudinata</taxon>
        <taxon>Testudines</taxon>
        <taxon>Cryptodira</taxon>
        <taxon>Durocryptodira</taxon>
        <taxon>Testudinoidea</taxon>
        <taxon>Platysternidae</taxon>
        <taxon>Platysternon</taxon>
    </lineage>
</organism>
<comment type="caution">
    <text evidence="1">The sequence shown here is derived from an EMBL/GenBank/DDBJ whole genome shotgun (WGS) entry which is preliminary data.</text>
</comment>
<dbReference type="Proteomes" id="UP000297703">
    <property type="component" value="Unassembled WGS sequence"/>
</dbReference>
<reference evidence="1 2" key="2">
    <citation type="submission" date="2019-04" db="EMBL/GenBank/DDBJ databases">
        <title>The genome sequence of big-headed turtle.</title>
        <authorList>
            <person name="Gong S."/>
        </authorList>
    </citation>
    <scope>NUCLEOTIDE SEQUENCE [LARGE SCALE GENOMIC DNA]</scope>
    <source>
        <strain evidence="1">DO16091913</strain>
        <tissue evidence="1">Muscle</tissue>
    </source>
</reference>
<reference evidence="1 2" key="1">
    <citation type="submission" date="2019-04" db="EMBL/GenBank/DDBJ databases">
        <title>Draft genome of the big-headed turtle Platysternon megacephalum.</title>
        <authorList>
            <person name="Gong S."/>
        </authorList>
    </citation>
    <scope>NUCLEOTIDE SEQUENCE [LARGE SCALE GENOMIC DNA]</scope>
    <source>
        <strain evidence="1">DO16091913</strain>
        <tissue evidence="1">Muscle</tissue>
    </source>
</reference>
<gene>
    <name evidence="1" type="ORF">DR999_PMT09847</name>
</gene>